<dbReference type="AlphaFoldDB" id="A0A9D1HL74"/>
<dbReference type="PRINTS" id="PR00344">
    <property type="entry name" value="BCTRLSENSOR"/>
</dbReference>
<reference evidence="17" key="2">
    <citation type="journal article" date="2021" name="PeerJ">
        <title>Extensive microbial diversity within the chicken gut microbiome revealed by metagenomics and culture.</title>
        <authorList>
            <person name="Gilroy R."/>
            <person name="Ravi A."/>
            <person name="Getino M."/>
            <person name="Pursley I."/>
            <person name="Horton D.L."/>
            <person name="Alikhan N.F."/>
            <person name="Baker D."/>
            <person name="Gharbi K."/>
            <person name="Hall N."/>
            <person name="Watson M."/>
            <person name="Adriaenssens E.M."/>
            <person name="Foster-Nyarko E."/>
            <person name="Jarju S."/>
            <person name="Secka A."/>
            <person name="Antonio M."/>
            <person name="Oren A."/>
            <person name="Chaudhuri R.R."/>
            <person name="La Ragione R."/>
            <person name="Hildebrand F."/>
            <person name="Pallen M.J."/>
        </authorList>
    </citation>
    <scope>NUCLEOTIDE SEQUENCE</scope>
    <source>
        <strain evidence="17">CHK195-11698</strain>
    </source>
</reference>
<evidence type="ECO:0000256" key="8">
    <source>
        <dbReference type="ARBA" id="ARBA00022989"/>
    </source>
</evidence>
<evidence type="ECO:0000256" key="2">
    <source>
        <dbReference type="ARBA" id="ARBA00004141"/>
    </source>
</evidence>
<dbReference type="FunFam" id="1.10.287.130:FF:000001">
    <property type="entry name" value="Two-component sensor histidine kinase"/>
    <property type="match status" value="1"/>
</dbReference>
<dbReference type="GO" id="GO:0005886">
    <property type="term" value="C:plasma membrane"/>
    <property type="evidence" value="ECO:0007669"/>
    <property type="project" value="TreeGrafter"/>
</dbReference>
<dbReference type="InterPro" id="IPR003661">
    <property type="entry name" value="HisK_dim/P_dom"/>
</dbReference>
<dbReference type="InterPro" id="IPR005467">
    <property type="entry name" value="His_kinase_dom"/>
</dbReference>
<reference evidence="17" key="1">
    <citation type="submission" date="2020-10" db="EMBL/GenBank/DDBJ databases">
        <authorList>
            <person name="Gilroy R."/>
        </authorList>
    </citation>
    <scope>NUCLEOTIDE SEQUENCE</scope>
    <source>
        <strain evidence="17">CHK195-11698</strain>
    </source>
</reference>
<comment type="catalytic activity">
    <reaction evidence="1">
        <text>ATP + protein L-histidine = ADP + protein N-phospho-L-histidine.</text>
        <dbReference type="EC" id="2.7.13.3"/>
    </reaction>
</comment>
<evidence type="ECO:0000256" key="11">
    <source>
        <dbReference type="ARBA" id="ARBA00023136"/>
    </source>
</evidence>
<dbReference type="Pfam" id="PF02518">
    <property type="entry name" value="HATPase_c"/>
    <property type="match status" value="1"/>
</dbReference>
<evidence type="ECO:0000256" key="4">
    <source>
        <dbReference type="ARBA" id="ARBA00022553"/>
    </source>
</evidence>
<evidence type="ECO:0000313" key="18">
    <source>
        <dbReference type="Proteomes" id="UP000824175"/>
    </source>
</evidence>
<proteinExistence type="predicted"/>
<keyword evidence="4" id="KW-0597">Phosphoprotein</keyword>
<dbReference type="Gene3D" id="6.10.340.10">
    <property type="match status" value="1"/>
</dbReference>
<feature type="domain" description="Histidine kinase" evidence="15">
    <location>
        <begin position="227"/>
        <end position="442"/>
    </location>
</feature>
<keyword evidence="11 14" id="KW-0472">Membrane</keyword>
<keyword evidence="10" id="KW-0843">Virulence</keyword>
<dbReference type="SUPFAM" id="SSF55874">
    <property type="entry name" value="ATPase domain of HSP90 chaperone/DNA topoisomerase II/histidine kinase"/>
    <property type="match status" value="1"/>
</dbReference>
<dbReference type="SMART" id="SM00304">
    <property type="entry name" value="HAMP"/>
    <property type="match status" value="1"/>
</dbReference>
<evidence type="ECO:0000256" key="13">
    <source>
        <dbReference type="ARBA" id="ARBA00040841"/>
    </source>
</evidence>
<dbReference type="Pfam" id="PF00512">
    <property type="entry name" value="HisKA"/>
    <property type="match status" value="1"/>
</dbReference>
<evidence type="ECO:0000259" key="16">
    <source>
        <dbReference type="PROSITE" id="PS50885"/>
    </source>
</evidence>
<comment type="function">
    <text evidence="12">Member of the two-component regulatory system HssS/HssR involved in intracellular heme homeostasis and tempering of staphylococcal virulence. HssS functions as a heme sensor histidine kinase which is autophosphorylated at a histidine residue and transfers its phosphate group to an aspartate residue of HssR. HssR/HssS activates the expression of hrtAB, an efflux pump, in response to extracellular heme, hemin, hemoglobin or blood.</text>
</comment>
<dbReference type="SMART" id="SM00388">
    <property type="entry name" value="HisKA"/>
    <property type="match status" value="1"/>
</dbReference>
<dbReference type="EC" id="2.7.13.3" evidence="3"/>
<feature type="transmembrane region" description="Helical" evidence="14">
    <location>
        <begin position="147"/>
        <end position="170"/>
    </location>
</feature>
<evidence type="ECO:0000256" key="14">
    <source>
        <dbReference type="SAM" id="Phobius"/>
    </source>
</evidence>
<dbReference type="FunFam" id="3.30.565.10:FF:000006">
    <property type="entry name" value="Sensor histidine kinase WalK"/>
    <property type="match status" value="1"/>
</dbReference>
<dbReference type="SMART" id="SM00387">
    <property type="entry name" value="HATPase_c"/>
    <property type="match status" value="1"/>
</dbReference>
<comment type="subcellular location">
    <subcellularLocation>
        <location evidence="2">Membrane</location>
        <topology evidence="2">Multi-pass membrane protein</topology>
    </subcellularLocation>
</comment>
<dbReference type="CDD" id="cd00075">
    <property type="entry name" value="HATPase"/>
    <property type="match status" value="1"/>
</dbReference>
<dbReference type="InterPro" id="IPR004358">
    <property type="entry name" value="Sig_transdc_His_kin-like_C"/>
</dbReference>
<sequence>MKSLYGKLIAGFFISIAISFSFAGYLGLQSHSQSFRALTEDDLLGMAETVESLLISHHEDFLDELANVSGMTIILVDDQGRVTLNGTQPLASLPEEIQNARIDDEGFFDSNTHQHFFREKIQVDGHTYTLFISRDTMQEQTVFERSIMVALASIFISGSIIFLIIADVIVKPIKRLTKATDELSKGNYEARVHYYGKDEIASLSNSFNSMADRLVRDEETRQQFISDISHEFQTPLTSIQGFAKILKQENLSEEQRTKYTDIILFQSQRLSALSKNMLQLTVLDSEDPKLEIKKYPLLEQLNRVISMQNNEAASKDIEIVTDFPKKDILINADENRMEQVWINLINNAIKYTSEGGVVTIKVKKNLKEVSVAIEDTGIGMSKEALQHIFDRFYREDKSRSIAGNGLGLSIVKRIVELHQARISVVSQVDVGSVFTVTMPLEFLKQNAKKNTINDKNQAA</sequence>
<keyword evidence="5" id="KW-0808">Transferase</keyword>
<dbReference type="InterPro" id="IPR036890">
    <property type="entry name" value="HATPase_C_sf"/>
</dbReference>
<dbReference type="InterPro" id="IPR003594">
    <property type="entry name" value="HATPase_dom"/>
</dbReference>
<protein>
    <recommendedName>
        <fullName evidence="13">Heme sensor protein HssS</fullName>
        <ecNumber evidence="3">2.7.13.3</ecNumber>
    </recommendedName>
</protein>
<evidence type="ECO:0000256" key="3">
    <source>
        <dbReference type="ARBA" id="ARBA00012438"/>
    </source>
</evidence>
<dbReference type="EMBL" id="DVMJ01000007">
    <property type="protein sequence ID" value="HIU12608.1"/>
    <property type="molecule type" value="Genomic_DNA"/>
</dbReference>
<keyword evidence="9" id="KW-0902">Two-component regulatory system</keyword>
<dbReference type="CDD" id="cd06225">
    <property type="entry name" value="HAMP"/>
    <property type="match status" value="1"/>
</dbReference>
<gene>
    <name evidence="17" type="ORF">IAD15_00835</name>
</gene>
<accession>A0A9D1HL74</accession>
<evidence type="ECO:0000256" key="1">
    <source>
        <dbReference type="ARBA" id="ARBA00000085"/>
    </source>
</evidence>
<dbReference type="InterPro" id="IPR003660">
    <property type="entry name" value="HAMP_dom"/>
</dbReference>
<dbReference type="Proteomes" id="UP000824175">
    <property type="component" value="Unassembled WGS sequence"/>
</dbReference>
<dbReference type="PANTHER" id="PTHR45528">
    <property type="entry name" value="SENSOR HISTIDINE KINASE CPXA"/>
    <property type="match status" value="1"/>
</dbReference>
<dbReference type="Gene3D" id="3.30.565.10">
    <property type="entry name" value="Histidine kinase-like ATPase, C-terminal domain"/>
    <property type="match status" value="1"/>
</dbReference>
<dbReference type="PROSITE" id="PS50109">
    <property type="entry name" value="HIS_KIN"/>
    <property type="match status" value="1"/>
</dbReference>
<evidence type="ECO:0000256" key="9">
    <source>
        <dbReference type="ARBA" id="ARBA00023012"/>
    </source>
</evidence>
<evidence type="ECO:0000256" key="6">
    <source>
        <dbReference type="ARBA" id="ARBA00022692"/>
    </source>
</evidence>
<evidence type="ECO:0000256" key="12">
    <source>
        <dbReference type="ARBA" id="ARBA00037219"/>
    </source>
</evidence>
<keyword evidence="7 17" id="KW-0418">Kinase</keyword>
<feature type="domain" description="HAMP" evidence="16">
    <location>
        <begin position="167"/>
        <end position="219"/>
    </location>
</feature>
<dbReference type="InterPro" id="IPR050398">
    <property type="entry name" value="HssS/ArlS-like"/>
</dbReference>
<dbReference type="GO" id="GO:0000155">
    <property type="term" value="F:phosphorelay sensor kinase activity"/>
    <property type="evidence" value="ECO:0007669"/>
    <property type="project" value="InterPro"/>
</dbReference>
<dbReference type="CDD" id="cd00082">
    <property type="entry name" value="HisKA"/>
    <property type="match status" value="1"/>
</dbReference>
<comment type="caution">
    <text evidence="17">The sequence shown here is derived from an EMBL/GenBank/DDBJ whole genome shotgun (WGS) entry which is preliminary data.</text>
</comment>
<dbReference type="PROSITE" id="PS50885">
    <property type="entry name" value="HAMP"/>
    <property type="match status" value="1"/>
</dbReference>
<organism evidence="17 18">
    <name type="scientific">Candidatus Fimiplasma intestinipullorum</name>
    <dbReference type="NCBI Taxonomy" id="2840825"/>
    <lineage>
        <taxon>Bacteria</taxon>
        <taxon>Bacillati</taxon>
        <taxon>Bacillota</taxon>
        <taxon>Clostridia</taxon>
        <taxon>Eubacteriales</taxon>
        <taxon>Candidatus Fimiplasma</taxon>
    </lineage>
</organism>
<evidence type="ECO:0000259" key="15">
    <source>
        <dbReference type="PROSITE" id="PS50109"/>
    </source>
</evidence>
<evidence type="ECO:0000313" key="17">
    <source>
        <dbReference type="EMBL" id="HIU12608.1"/>
    </source>
</evidence>
<name>A0A9D1HL74_9FIRM</name>
<keyword evidence="8 14" id="KW-1133">Transmembrane helix</keyword>
<dbReference type="Pfam" id="PF00672">
    <property type="entry name" value="HAMP"/>
    <property type="match status" value="1"/>
</dbReference>
<dbReference type="InterPro" id="IPR036097">
    <property type="entry name" value="HisK_dim/P_sf"/>
</dbReference>
<evidence type="ECO:0000256" key="7">
    <source>
        <dbReference type="ARBA" id="ARBA00022777"/>
    </source>
</evidence>
<dbReference type="Gene3D" id="1.10.287.130">
    <property type="match status" value="1"/>
</dbReference>
<dbReference type="SUPFAM" id="SSF158472">
    <property type="entry name" value="HAMP domain-like"/>
    <property type="match status" value="1"/>
</dbReference>
<evidence type="ECO:0000256" key="5">
    <source>
        <dbReference type="ARBA" id="ARBA00022679"/>
    </source>
</evidence>
<evidence type="ECO:0000256" key="10">
    <source>
        <dbReference type="ARBA" id="ARBA00023026"/>
    </source>
</evidence>
<keyword evidence="6 14" id="KW-0812">Transmembrane</keyword>
<dbReference type="SUPFAM" id="SSF47384">
    <property type="entry name" value="Homodimeric domain of signal transducing histidine kinase"/>
    <property type="match status" value="1"/>
</dbReference>
<dbReference type="PANTHER" id="PTHR45528:SF11">
    <property type="entry name" value="HISTIDINE KINASE"/>
    <property type="match status" value="1"/>
</dbReference>